<evidence type="ECO:0000313" key="16">
    <source>
        <dbReference type="Proteomes" id="UP000008792"/>
    </source>
</evidence>
<evidence type="ECO:0000256" key="2">
    <source>
        <dbReference type="ARBA" id="ARBA00007812"/>
    </source>
</evidence>
<evidence type="ECO:0000256" key="8">
    <source>
        <dbReference type="ARBA" id="ARBA00044454"/>
    </source>
</evidence>
<dbReference type="InterPro" id="IPR029035">
    <property type="entry name" value="DHS-like_NAD/FAD-binding_dom"/>
</dbReference>
<comment type="catalytic activity">
    <reaction evidence="8">
        <text>an (R)-2-hydroxy-long-chain-fatty acyl-CoA = a long-chain fatty aldehyde + formyl-CoA</text>
        <dbReference type="Rhea" id="RHEA:67444"/>
        <dbReference type="ChEBI" id="CHEBI:17176"/>
        <dbReference type="ChEBI" id="CHEBI:57376"/>
        <dbReference type="ChEBI" id="CHEBI:170012"/>
        <dbReference type="EC" id="4.1.2.63"/>
    </reaction>
    <physiologicalReaction direction="left-to-right" evidence="8">
        <dbReference type="Rhea" id="RHEA:67445"/>
    </physiologicalReaction>
</comment>
<dbReference type="GO" id="GO:0001561">
    <property type="term" value="P:fatty acid alpha-oxidation"/>
    <property type="evidence" value="ECO:0007669"/>
    <property type="project" value="TreeGrafter"/>
</dbReference>
<dbReference type="OrthoDB" id="16262at2759"/>
<dbReference type="Gene3D" id="3.40.50.1220">
    <property type="entry name" value="TPP-binding domain"/>
    <property type="match status" value="1"/>
</dbReference>
<dbReference type="GO" id="GO:0005777">
    <property type="term" value="C:peroxisome"/>
    <property type="evidence" value="ECO:0007669"/>
    <property type="project" value="TreeGrafter"/>
</dbReference>
<evidence type="ECO:0000259" key="14">
    <source>
        <dbReference type="Pfam" id="PF02776"/>
    </source>
</evidence>
<dbReference type="SMR" id="A0A0Q9WEE0"/>
<dbReference type="CDD" id="cd07035">
    <property type="entry name" value="TPP_PYR_POX_like"/>
    <property type="match status" value="1"/>
</dbReference>
<evidence type="ECO:0000256" key="9">
    <source>
        <dbReference type="ARBA" id="ARBA00044518"/>
    </source>
</evidence>
<dbReference type="EMBL" id="CH940648">
    <property type="protein sequence ID" value="KRF79342.1"/>
    <property type="molecule type" value="Genomic_DNA"/>
</dbReference>
<comment type="catalytic activity">
    <reaction evidence="10">
        <text>2-hydroxyoctadecanoyl-CoA = heptadecanal + formyl-CoA</text>
        <dbReference type="Rhea" id="RHEA:55196"/>
        <dbReference type="ChEBI" id="CHEBI:57376"/>
        <dbReference type="ChEBI" id="CHEBI:74116"/>
        <dbReference type="ChEBI" id="CHEBI:138631"/>
    </reaction>
    <physiologicalReaction direction="left-to-right" evidence="10">
        <dbReference type="Rhea" id="RHEA:55197"/>
    </physiologicalReaction>
</comment>
<organism evidence="15 16">
    <name type="scientific">Drosophila virilis</name>
    <name type="common">Fruit fly</name>
    <dbReference type="NCBI Taxonomy" id="7244"/>
    <lineage>
        <taxon>Eukaryota</taxon>
        <taxon>Metazoa</taxon>
        <taxon>Ecdysozoa</taxon>
        <taxon>Arthropoda</taxon>
        <taxon>Hexapoda</taxon>
        <taxon>Insecta</taxon>
        <taxon>Pterygota</taxon>
        <taxon>Neoptera</taxon>
        <taxon>Endopterygota</taxon>
        <taxon>Diptera</taxon>
        <taxon>Brachycera</taxon>
        <taxon>Muscomorpha</taxon>
        <taxon>Ephydroidea</taxon>
        <taxon>Drosophilidae</taxon>
        <taxon>Drosophila</taxon>
    </lineage>
</organism>
<keyword evidence="3" id="KW-0479">Metal-binding</keyword>
<keyword evidence="16" id="KW-1185">Reference proteome</keyword>
<dbReference type="Pfam" id="PF02775">
    <property type="entry name" value="TPP_enzyme_C"/>
    <property type="match status" value="1"/>
</dbReference>
<dbReference type="InterPro" id="IPR012001">
    <property type="entry name" value="Thiamin_PyroP_enz_TPP-bd_dom"/>
</dbReference>
<dbReference type="GO" id="GO:0106359">
    <property type="term" value="F:2-hydroxyacyl-CoA lyase activity"/>
    <property type="evidence" value="ECO:0007669"/>
    <property type="project" value="UniProtKB-EC"/>
</dbReference>
<name>A0A0Q9WEE0_DROVI</name>
<dbReference type="InParanoid" id="A0A0Q9WEE0"/>
<protein>
    <recommendedName>
        <fullName evidence="9">2-hydroxyacyl-CoA lyase</fullName>
        <ecNumber evidence="9">4.1.2.63</ecNumber>
    </recommendedName>
</protein>
<dbReference type="InterPro" id="IPR012000">
    <property type="entry name" value="Thiamin_PyroP_enz_cen_dom"/>
</dbReference>
<evidence type="ECO:0000256" key="5">
    <source>
        <dbReference type="ARBA" id="ARBA00023052"/>
    </source>
</evidence>
<keyword evidence="4" id="KW-0460">Magnesium</keyword>
<dbReference type="Proteomes" id="UP000008792">
    <property type="component" value="Unassembled WGS sequence"/>
</dbReference>
<dbReference type="GO" id="GO:0030976">
    <property type="term" value="F:thiamine pyrophosphate binding"/>
    <property type="evidence" value="ECO:0007669"/>
    <property type="project" value="InterPro"/>
</dbReference>
<dbReference type="InterPro" id="IPR045025">
    <property type="entry name" value="HACL1-like"/>
</dbReference>
<dbReference type="GO" id="GO:0000287">
    <property type="term" value="F:magnesium ion binding"/>
    <property type="evidence" value="ECO:0007669"/>
    <property type="project" value="InterPro"/>
</dbReference>
<feature type="domain" description="Thiamine pyrophosphate enzyme TPP-binding" evidence="13">
    <location>
        <begin position="408"/>
        <end position="565"/>
    </location>
</feature>
<dbReference type="Gene3D" id="3.40.50.970">
    <property type="match status" value="2"/>
</dbReference>
<dbReference type="STRING" id="7244.A0A0Q9WEE0"/>
<dbReference type="FunFam" id="3.40.50.1220:FF:000006">
    <property type="entry name" value="2-hydroxyacyl-CoA lyase 1"/>
    <property type="match status" value="1"/>
</dbReference>
<keyword evidence="6" id="KW-0456">Lyase</keyword>
<comment type="similarity">
    <text evidence="2 11">Belongs to the TPP enzyme family.</text>
</comment>
<dbReference type="InterPro" id="IPR029061">
    <property type="entry name" value="THDP-binding"/>
</dbReference>
<evidence type="ECO:0000256" key="10">
    <source>
        <dbReference type="ARBA" id="ARBA00048738"/>
    </source>
</evidence>
<evidence type="ECO:0000256" key="1">
    <source>
        <dbReference type="ARBA" id="ARBA00001964"/>
    </source>
</evidence>
<keyword evidence="5 11" id="KW-0786">Thiamine pyrophosphate</keyword>
<evidence type="ECO:0000256" key="3">
    <source>
        <dbReference type="ARBA" id="ARBA00022723"/>
    </source>
</evidence>
<dbReference type="SUPFAM" id="SSF52467">
    <property type="entry name" value="DHS-like NAD/FAD-binding domain"/>
    <property type="match status" value="1"/>
</dbReference>
<dbReference type="eggNOG" id="KOG1185">
    <property type="taxonomic scope" value="Eukaryota"/>
</dbReference>
<reference evidence="15 16" key="1">
    <citation type="journal article" date="2007" name="Nature">
        <title>Evolution of genes and genomes on the Drosophila phylogeny.</title>
        <authorList>
            <consortium name="Drosophila 12 Genomes Consortium"/>
            <person name="Clark A.G."/>
            <person name="Eisen M.B."/>
            <person name="Smith D.R."/>
            <person name="Bergman C.M."/>
            <person name="Oliver B."/>
            <person name="Markow T.A."/>
            <person name="Kaufman T.C."/>
            <person name="Kellis M."/>
            <person name="Gelbart W."/>
            <person name="Iyer V.N."/>
            <person name="Pollard D.A."/>
            <person name="Sackton T.B."/>
            <person name="Larracuente A.M."/>
            <person name="Singh N.D."/>
            <person name="Abad J.P."/>
            <person name="Abt D.N."/>
            <person name="Adryan B."/>
            <person name="Aguade M."/>
            <person name="Akashi H."/>
            <person name="Anderson W.W."/>
            <person name="Aquadro C.F."/>
            <person name="Ardell D.H."/>
            <person name="Arguello R."/>
            <person name="Artieri C.G."/>
            <person name="Barbash D.A."/>
            <person name="Barker D."/>
            <person name="Barsanti P."/>
            <person name="Batterham P."/>
            <person name="Batzoglou S."/>
            <person name="Begun D."/>
            <person name="Bhutkar A."/>
            <person name="Blanco E."/>
            <person name="Bosak S.A."/>
            <person name="Bradley R.K."/>
            <person name="Brand A.D."/>
            <person name="Brent M.R."/>
            <person name="Brooks A.N."/>
            <person name="Brown R.H."/>
            <person name="Butlin R.K."/>
            <person name="Caggese C."/>
            <person name="Calvi B.R."/>
            <person name="Bernardo de Carvalho A."/>
            <person name="Caspi A."/>
            <person name="Castrezana S."/>
            <person name="Celniker S.E."/>
            <person name="Chang J.L."/>
            <person name="Chapple C."/>
            <person name="Chatterji S."/>
            <person name="Chinwalla A."/>
            <person name="Civetta A."/>
            <person name="Clifton S.W."/>
            <person name="Comeron J.M."/>
            <person name="Costello J.C."/>
            <person name="Coyne J.A."/>
            <person name="Daub J."/>
            <person name="David R.G."/>
            <person name="Delcher A.L."/>
            <person name="Delehaunty K."/>
            <person name="Do C.B."/>
            <person name="Ebling H."/>
            <person name="Edwards K."/>
            <person name="Eickbush T."/>
            <person name="Evans J.D."/>
            <person name="Filipski A."/>
            <person name="Findeiss S."/>
            <person name="Freyhult E."/>
            <person name="Fulton L."/>
            <person name="Fulton R."/>
            <person name="Garcia A.C."/>
            <person name="Gardiner A."/>
            <person name="Garfield D.A."/>
            <person name="Garvin B.E."/>
            <person name="Gibson G."/>
            <person name="Gilbert D."/>
            <person name="Gnerre S."/>
            <person name="Godfrey J."/>
            <person name="Good R."/>
            <person name="Gotea V."/>
            <person name="Gravely B."/>
            <person name="Greenberg A.J."/>
            <person name="Griffiths-Jones S."/>
            <person name="Gross S."/>
            <person name="Guigo R."/>
            <person name="Gustafson E.A."/>
            <person name="Haerty W."/>
            <person name="Hahn M.W."/>
            <person name="Halligan D.L."/>
            <person name="Halpern A.L."/>
            <person name="Halter G.M."/>
            <person name="Han M.V."/>
            <person name="Heger A."/>
            <person name="Hillier L."/>
            <person name="Hinrichs A.S."/>
            <person name="Holmes I."/>
            <person name="Hoskins R.A."/>
            <person name="Hubisz M.J."/>
            <person name="Hultmark D."/>
            <person name="Huntley M.A."/>
            <person name="Jaffe D.B."/>
            <person name="Jagadeeshan S."/>
            <person name="Jeck W.R."/>
            <person name="Johnson J."/>
            <person name="Jones C.D."/>
            <person name="Jordan W.C."/>
            <person name="Karpen G.H."/>
            <person name="Kataoka E."/>
            <person name="Keightley P.D."/>
            <person name="Kheradpour P."/>
            <person name="Kirkness E.F."/>
            <person name="Koerich L.B."/>
            <person name="Kristiansen K."/>
            <person name="Kudrna D."/>
            <person name="Kulathinal R.J."/>
            <person name="Kumar S."/>
            <person name="Kwok R."/>
            <person name="Lander E."/>
            <person name="Langley C.H."/>
            <person name="Lapoint R."/>
            <person name="Lazzaro B.P."/>
            <person name="Lee S.J."/>
            <person name="Levesque L."/>
            <person name="Li R."/>
            <person name="Lin C.F."/>
            <person name="Lin M.F."/>
            <person name="Lindblad-Toh K."/>
            <person name="Llopart A."/>
            <person name="Long M."/>
            <person name="Low L."/>
            <person name="Lozovsky E."/>
            <person name="Lu J."/>
            <person name="Luo M."/>
            <person name="Machado C.A."/>
            <person name="Makalowski W."/>
            <person name="Marzo M."/>
            <person name="Matsuda M."/>
            <person name="Matzkin L."/>
            <person name="McAllister B."/>
            <person name="McBride C.S."/>
            <person name="McKernan B."/>
            <person name="McKernan K."/>
            <person name="Mendez-Lago M."/>
            <person name="Minx P."/>
            <person name="Mollenhauer M.U."/>
            <person name="Montooth K."/>
            <person name="Mount S.M."/>
            <person name="Mu X."/>
            <person name="Myers E."/>
            <person name="Negre B."/>
            <person name="Newfeld S."/>
            <person name="Nielsen R."/>
            <person name="Noor M.A."/>
            <person name="O'Grady P."/>
            <person name="Pachter L."/>
            <person name="Papaceit M."/>
            <person name="Parisi M.J."/>
            <person name="Parisi M."/>
            <person name="Parts L."/>
            <person name="Pedersen J.S."/>
            <person name="Pesole G."/>
            <person name="Phillippy A.M."/>
            <person name="Ponting C.P."/>
            <person name="Pop M."/>
            <person name="Porcelli D."/>
            <person name="Powell J.R."/>
            <person name="Prohaska S."/>
            <person name="Pruitt K."/>
            <person name="Puig M."/>
            <person name="Quesneville H."/>
            <person name="Ram K.R."/>
            <person name="Rand D."/>
            <person name="Rasmussen M.D."/>
            <person name="Reed L.K."/>
            <person name="Reenan R."/>
            <person name="Reily A."/>
            <person name="Remington K.A."/>
            <person name="Rieger T.T."/>
            <person name="Ritchie M.G."/>
            <person name="Robin C."/>
            <person name="Rogers Y.H."/>
            <person name="Rohde C."/>
            <person name="Rozas J."/>
            <person name="Rubenfield M.J."/>
            <person name="Ruiz A."/>
            <person name="Russo S."/>
            <person name="Salzberg S.L."/>
            <person name="Sanchez-Gracia A."/>
            <person name="Saranga D.J."/>
            <person name="Sato H."/>
            <person name="Schaeffer S.W."/>
            <person name="Schatz M.C."/>
            <person name="Schlenke T."/>
            <person name="Schwartz R."/>
            <person name="Segarra C."/>
            <person name="Singh R.S."/>
            <person name="Sirot L."/>
            <person name="Sirota M."/>
            <person name="Sisneros N.B."/>
            <person name="Smith C.D."/>
            <person name="Smith T.F."/>
            <person name="Spieth J."/>
            <person name="Stage D.E."/>
            <person name="Stark A."/>
            <person name="Stephan W."/>
            <person name="Strausberg R.L."/>
            <person name="Strempel S."/>
            <person name="Sturgill D."/>
            <person name="Sutton G."/>
            <person name="Sutton G.G."/>
            <person name="Tao W."/>
            <person name="Teichmann S."/>
            <person name="Tobari Y.N."/>
            <person name="Tomimura Y."/>
            <person name="Tsolas J.M."/>
            <person name="Valente V.L."/>
            <person name="Venter E."/>
            <person name="Venter J.C."/>
            <person name="Vicario S."/>
            <person name="Vieira F.G."/>
            <person name="Vilella A.J."/>
            <person name="Villasante A."/>
            <person name="Walenz B."/>
            <person name="Wang J."/>
            <person name="Wasserman M."/>
            <person name="Watts T."/>
            <person name="Wilson D."/>
            <person name="Wilson R.K."/>
            <person name="Wing R.A."/>
            <person name="Wolfner M.F."/>
            <person name="Wong A."/>
            <person name="Wong G.K."/>
            <person name="Wu C.I."/>
            <person name="Wu G."/>
            <person name="Yamamoto D."/>
            <person name="Yang H.P."/>
            <person name="Yang S.P."/>
            <person name="Yorke J.A."/>
            <person name="Yoshida K."/>
            <person name="Zdobnov E."/>
            <person name="Zhang P."/>
            <person name="Zhang Y."/>
            <person name="Zimin A.V."/>
            <person name="Baldwin J."/>
            <person name="Abdouelleil A."/>
            <person name="Abdulkadir J."/>
            <person name="Abebe A."/>
            <person name="Abera B."/>
            <person name="Abreu J."/>
            <person name="Acer S.C."/>
            <person name="Aftuck L."/>
            <person name="Alexander A."/>
            <person name="An P."/>
            <person name="Anderson E."/>
            <person name="Anderson S."/>
            <person name="Arachi H."/>
            <person name="Azer M."/>
            <person name="Bachantsang P."/>
            <person name="Barry A."/>
            <person name="Bayul T."/>
            <person name="Berlin A."/>
            <person name="Bessette D."/>
            <person name="Bloom T."/>
            <person name="Blye J."/>
            <person name="Boguslavskiy L."/>
            <person name="Bonnet C."/>
            <person name="Boukhgalter B."/>
            <person name="Bourzgui I."/>
            <person name="Brown A."/>
            <person name="Cahill P."/>
            <person name="Channer S."/>
            <person name="Cheshatsang Y."/>
            <person name="Chuda L."/>
            <person name="Citroen M."/>
            <person name="Collymore A."/>
            <person name="Cooke P."/>
            <person name="Costello M."/>
            <person name="D'Aco K."/>
            <person name="Daza R."/>
            <person name="De Haan G."/>
            <person name="DeGray S."/>
            <person name="DeMaso C."/>
            <person name="Dhargay N."/>
            <person name="Dooley K."/>
            <person name="Dooley E."/>
            <person name="Doricent M."/>
            <person name="Dorje P."/>
            <person name="Dorjee K."/>
            <person name="Dupes A."/>
            <person name="Elong R."/>
            <person name="Falk J."/>
            <person name="Farina A."/>
            <person name="Faro S."/>
            <person name="Ferguson D."/>
            <person name="Fisher S."/>
            <person name="Foley C.D."/>
            <person name="Franke A."/>
            <person name="Friedrich D."/>
            <person name="Gadbois L."/>
            <person name="Gearin G."/>
            <person name="Gearin C.R."/>
            <person name="Giannoukos G."/>
            <person name="Goode T."/>
            <person name="Graham J."/>
            <person name="Grandbois E."/>
            <person name="Grewal S."/>
            <person name="Gyaltsen K."/>
            <person name="Hafez N."/>
            <person name="Hagos B."/>
            <person name="Hall J."/>
            <person name="Henson C."/>
            <person name="Hollinger A."/>
            <person name="Honan T."/>
            <person name="Huard M.D."/>
            <person name="Hughes L."/>
            <person name="Hurhula B."/>
            <person name="Husby M.E."/>
            <person name="Kamat A."/>
            <person name="Kanga B."/>
            <person name="Kashin S."/>
            <person name="Khazanovich D."/>
            <person name="Kisner P."/>
            <person name="Lance K."/>
            <person name="Lara M."/>
            <person name="Lee W."/>
            <person name="Lennon N."/>
            <person name="Letendre F."/>
            <person name="LeVine R."/>
            <person name="Lipovsky A."/>
            <person name="Liu X."/>
            <person name="Liu J."/>
            <person name="Liu S."/>
            <person name="Lokyitsang T."/>
            <person name="Lokyitsang Y."/>
            <person name="Lubonja R."/>
            <person name="Lui A."/>
            <person name="MacDonald P."/>
            <person name="Magnisalis V."/>
            <person name="Maru K."/>
            <person name="Matthews C."/>
            <person name="McCusker W."/>
            <person name="McDonough S."/>
            <person name="Mehta T."/>
            <person name="Meldrim J."/>
            <person name="Meneus L."/>
            <person name="Mihai O."/>
            <person name="Mihalev A."/>
            <person name="Mihova T."/>
            <person name="Mittelman R."/>
            <person name="Mlenga V."/>
            <person name="Montmayeur A."/>
            <person name="Mulrain L."/>
            <person name="Navidi A."/>
            <person name="Naylor J."/>
            <person name="Negash T."/>
            <person name="Nguyen T."/>
            <person name="Nguyen N."/>
            <person name="Nicol R."/>
            <person name="Norbu C."/>
            <person name="Norbu N."/>
            <person name="Novod N."/>
            <person name="O'Neill B."/>
            <person name="Osman S."/>
            <person name="Markiewicz E."/>
            <person name="Oyono O.L."/>
            <person name="Patti C."/>
            <person name="Phunkhang P."/>
            <person name="Pierre F."/>
            <person name="Priest M."/>
            <person name="Raghuraman S."/>
            <person name="Rege F."/>
            <person name="Reyes R."/>
            <person name="Rise C."/>
            <person name="Rogov P."/>
            <person name="Ross K."/>
            <person name="Ryan E."/>
            <person name="Settipalli S."/>
            <person name="Shea T."/>
            <person name="Sherpa N."/>
            <person name="Shi L."/>
            <person name="Shih D."/>
            <person name="Sparrow T."/>
            <person name="Spaulding J."/>
            <person name="Stalker J."/>
            <person name="Stange-Thomann N."/>
            <person name="Stavropoulos S."/>
            <person name="Stone C."/>
            <person name="Strader C."/>
            <person name="Tesfaye S."/>
            <person name="Thomson T."/>
            <person name="Thoulutsang Y."/>
            <person name="Thoulutsang D."/>
            <person name="Topham K."/>
            <person name="Topping I."/>
            <person name="Tsamla T."/>
            <person name="Vassiliev H."/>
            <person name="Vo A."/>
            <person name="Wangchuk T."/>
            <person name="Wangdi T."/>
            <person name="Weiand M."/>
            <person name="Wilkinson J."/>
            <person name="Wilson A."/>
            <person name="Yadav S."/>
            <person name="Young G."/>
            <person name="Yu Q."/>
            <person name="Zembek L."/>
            <person name="Zhong D."/>
            <person name="Zimmer A."/>
            <person name="Zwirko Z."/>
            <person name="Jaffe D.B."/>
            <person name="Alvarez P."/>
            <person name="Brockman W."/>
            <person name="Butler J."/>
            <person name="Chin C."/>
            <person name="Gnerre S."/>
            <person name="Grabherr M."/>
            <person name="Kleber M."/>
            <person name="Mauceli E."/>
            <person name="MacCallum I."/>
        </authorList>
    </citation>
    <scope>NUCLEOTIDE SEQUENCE [LARGE SCALE GENOMIC DNA]</scope>
    <source>
        <strain evidence="16">Tucson 15010-1051.87</strain>
    </source>
</reference>
<sequence length="586" mass="64516">MCVQTRKATLLYTIHNVKMAEVEAVQIIAESLKQQGVEYVFGIIGIPVIELSMAFQAAGLKYIGMRNEQAACYAAQAIGYLTGKPGVCLVVSGPGLLHVTGGMANAQVNCWPLIVIGGATNQDHEGIGGFQECPQVELSRPYCKYAARPPTAALIPLHVEKAVRYTTYGRPGVAYLDFPGNILQSKAIESSIYKSVPHPIAPLAYPPHDDVIRAAQLLRQAKRPLVIIGKGAAYAHAENTLRHFIENTNLPFLPTPMGKGVVSDTAAQCVSSARTLALQKADVVLLLGARLNWILHFGRPPRYDKDVKFIQVDICPEELHNSVVASVAIQSDIRPFAEQLFEQMNAVNFRFGYEQDWWKQLVVKCKQNRDTVQQMSLNTATPLNYYTVFHHLRELLPRDTIIVSEGANTMDIGRSMLLNEQPRHRLDAGTFGTMGVGPGFAVAAALYCRDFAPGKRVLCVEGDSAFGFSGMEIETMVRYKLPITIVIVNNNGIYGGFDKDTFDAIRSEGDLTQITPPSALGVQVRYEEMMKMFGMQGHFCTEIKQLQAAVKAANQLTDRPTIINVAISPSSDRKPQSFNWLTESKL</sequence>
<feature type="domain" description="Thiamine pyrophosphate enzyme central" evidence="12">
    <location>
        <begin position="213"/>
        <end position="340"/>
    </location>
</feature>
<evidence type="ECO:0000256" key="4">
    <source>
        <dbReference type="ARBA" id="ARBA00022842"/>
    </source>
</evidence>
<feature type="domain" description="Thiamine pyrophosphate enzyme N-terminal TPP-binding" evidence="14">
    <location>
        <begin position="24"/>
        <end position="137"/>
    </location>
</feature>
<evidence type="ECO:0000259" key="12">
    <source>
        <dbReference type="Pfam" id="PF00205"/>
    </source>
</evidence>
<comment type="cofactor">
    <cofactor evidence="1">
        <name>thiamine diphosphate</name>
        <dbReference type="ChEBI" id="CHEBI:58937"/>
    </cofactor>
</comment>
<dbReference type="AlphaFoldDB" id="A0A0Q9WEE0"/>
<dbReference type="PANTHER" id="PTHR43710">
    <property type="entry name" value="2-HYDROXYACYL-COA LYASE"/>
    <property type="match status" value="1"/>
</dbReference>
<evidence type="ECO:0000259" key="13">
    <source>
        <dbReference type="Pfam" id="PF02775"/>
    </source>
</evidence>
<dbReference type="FunFam" id="3.40.50.970:FF:000027">
    <property type="entry name" value="2-hydroxyacyl-CoA lyase 1"/>
    <property type="match status" value="1"/>
</dbReference>
<dbReference type="SUPFAM" id="SSF52518">
    <property type="entry name" value="Thiamin diphosphate-binding fold (THDP-binding)"/>
    <property type="match status" value="2"/>
</dbReference>
<dbReference type="FunFam" id="3.40.50.970:FF:000067">
    <property type="entry name" value="2-hydroxyacyl-CoA lyase 1"/>
    <property type="match status" value="1"/>
</dbReference>
<dbReference type="PANTHER" id="PTHR43710:SF2">
    <property type="entry name" value="2-HYDROXYACYL-COA LYASE 1"/>
    <property type="match status" value="1"/>
</dbReference>
<accession>A0A0Q9WEE0</accession>
<evidence type="ECO:0000313" key="15">
    <source>
        <dbReference type="EMBL" id="KRF79342.1"/>
    </source>
</evidence>
<dbReference type="FunCoup" id="A0A0Q9WEE0">
    <property type="interactions" value="1513"/>
</dbReference>
<evidence type="ECO:0000256" key="6">
    <source>
        <dbReference type="ARBA" id="ARBA00023239"/>
    </source>
</evidence>
<dbReference type="EC" id="4.1.2.63" evidence="9"/>
<proteinExistence type="inferred from homology"/>
<dbReference type="Pfam" id="PF02776">
    <property type="entry name" value="TPP_enzyme_N"/>
    <property type="match status" value="1"/>
</dbReference>
<evidence type="ECO:0000256" key="11">
    <source>
        <dbReference type="RuleBase" id="RU362132"/>
    </source>
</evidence>
<gene>
    <name evidence="15" type="primary">Dvir\GJ21395</name>
    <name evidence="15" type="ORF">Dvir_GJ21395</name>
</gene>
<evidence type="ECO:0000256" key="7">
    <source>
        <dbReference type="ARBA" id="ARBA00044451"/>
    </source>
</evidence>
<dbReference type="InterPro" id="IPR011766">
    <property type="entry name" value="TPP_enzyme_TPP-bd"/>
</dbReference>
<comment type="catalytic activity">
    <reaction evidence="7">
        <text>a 2-hydroxy-3-methyl fatty acyl-CoA = a 2-methyl-branched fatty aldehyde + formyl-CoA</text>
        <dbReference type="Rhea" id="RHEA:25375"/>
        <dbReference type="ChEBI" id="CHEBI:49188"/>
        <dbReference type="ChEBI" id="CHEBI:57376"/>
        <dbReference type="ChEBI" id="CHEBI:58783"/>
        <dbReference type="EC" id="4.1.2.63"/>
    </reaction>
    <physiologicalReaction direction="left-to-right" evidence="7">
        <dbReference type="Rhea" id="RHEA:25376"/>
    </physiologicalReaction>
</comment>
<dbReference type="Pfam" id="PF00205">
    <property type="entry name" value="TPP_enzyme_M"/>
    <property type="match status" value="1"/>
</dbReference>
<dbReference type="CDD" id="cd02004">
    <property type="entry name" value="TPP_BZL_OCoD_HPCL"/>
    <property type="match status" value="1"/>
</dbReference>